<dbReference type="Proteomes" id="UP000637061">
    <property type="component" value="Unassembled WGS sequence"/>
</dbReference>
<proteinExistence type="predicted"/>
<comment type="caution">
    <text evidence="1">The sequence shown here is derived from an EMBL/GenBank/DDBJ whole genome shotgun (WGS) entry which is preliminary data.</text>
</comment>
<organism evidence="1 2">
    <name type="scientific">Pseudomonas putida</name>
    <name type="common">Arthrobacter siderocapsulatus</name>
    <dbReference type="NCBI Taxonomy" id="303"/>
    <lineage>
        <taxon>Bacteria</taxon>
        <taxon>Pseudomonadati</taxon>
        <taxon>Pseudomonadota</taxon>
        <taxon>Gammaproteobacteria</taxon>
        <taxon>Pseudomonadales</taxon>
        <taxon>Pseudomonadaceae</taxon>
        <taxon>Pseudomonas</taxon>
    </lineage>
</organism>
<sequence>MDAVKTQQIKELDEQMARGLPLFFRSAETLRVDELDNPDHGRTLLYGFTLERDSFHVYLKDKLIHVVIYDFDSRIIYSVAGFEIPVGGMVPTKRAYPAACDEQFCRLMIEKKQPISYTTYEDRQECDYHGELAEDLESPIG</sequence>
<dbReference type="AlphaFoldDB" id="A0A8I1JIP8"/>
<dbReference type="RefSeq" id="WP_198746822.1">
    <property type="nucleotide sequence ID" value="NZ_JAEHTE010000002.1"/>
</dbReference>
<accession>A0A8I1JIP8</accession>
<dbReference type="EMBL" id="JAEHTE010000002">
    <property type="protein sequence ID" value="MBI6883208.1"/>
    <property type="molecule type" value="Genomic_DNA"/>
</dbReference>
<gene>
    <name evidence="1" type="ORF">JEU22_04720</name>
</gene>
<evidence type="ECO:0000313" key="1">
    <source>
        <dbReference type="EMBL" id="MBI6883208.1"/>
    </source>
</evidence>
<protein>
    <submittedName>
        <fullName evidence="1">Uncharacterized protein</fullName>
    </submittedName>
</protein>
<name>A0A8I1JIP8_PSEPU</name>
<reference evidence="1" key="1">
    <citation type="submission" date="2020-12" db="EMBL/GenBank/DDBJ databases">
        <title>Enhanced detection system for hospital associated transmission using whole genome sequencing surveillance.</title>
        <authorList>
            <person name="Harrison L.H."/>
            <person name="Van Tyne D."/>
            <person name="Marsh J.W."/>
            <person name="Griffith M.P."/>
            <person name="Snyder D.J."/>
            <person name="Cooper V.S."/>
            <person name="Mustapha M."/>
        </authorList>
    </citation>
    <scope>NUCLEOTIDE SEQUENCE</scope>
    <source>
        <strain evidence="1">PSB00042</strain>
    </source>
</reference>
<evidence type="ECO:0000313" key="2">
    <source>
        <dbReference type="Proteomes" id="UP000637061"/>
    </source>
</evidence>